<feature type="region of interest" description="Disordered" evidence="11">
    <location>
        <begin position="563"/>
        <end position="827"/>
    </location>
</feature>
<comment type="catalytic activity">
    <reaction evidence="8">
        <text>L-threonyl-[protein] + ATP = O-phospho-L-threonyl-[protein] + ADP + H(+)</text>
        <dbReference type="Rhea" id="RHEA:46608"/>
        <dbReference type="Rhea" id="RHEA-COMP:11060"/>
        <dbReference type="Rhea" id="RHEA-COMP:11605"/>
        <dbReference type="ChEBI" id="CHEBI:15378"/>
        <dbReference type="ChEBI" id="CHEBI:30013"/>
        <dbReference type="ChEBI" id="CHEBI:30616"/>
        <dbReference type="ChEBI" id="CHEBI:61977"/>
        <dbReference type="ChEBI" id="CHEBI:456216"/>
        <dbReference type="EC" id="2.7.11.1"/>
    </reaction>
</comment>
<accession>A0A8C4FDZ5</accession>
<dbReference type="Ensembl" id="ENSDLAT00005032132.2">
    <property type="protein sequence ID" value="ENSDLAP00005030088.1"/>
    <property type="gene ID" value="ENSDLAG00005012299.2"/>
</dbReference>
<name>A0A8C4FDZ5_DICLA</name>
<keyword evidence="15" id="KW-1185">Reference proteome</keyword>
<dbReference type="Pfam" id="PF00069">
    <property type="entry name" value="Pkinase"/>
    <property type="match status" value="1"/>
</dbReference>
<feature type="compositionally biased region" description="Acidic residues" evidence="11">
    <location>
        <begin position="765"/>
        <end position="784"/>
    </location>
</feature>
<feature type="region of interest" description="Disordered" evidence="11">
    <location>
        <begin position="302"/>
        <end position="349"/>
    </location>
</feature>
<dbReference type="AlphaFoldDB" id="A0A8C4FDZ5"/>
<dbReference type="GO" id="GO:0005829">
    <property type="term" value="C:cytosol"/>
    <property type="evidence" value="ECO:0007669"/>
    <property type="project" value="TreeGrafter"/>
</dbReference>
<feature type="compositionally biased region" description="Basic and acidic residues" evidence="11">
    <location>
        <begin position="743"/>
        <end position="753"/>
    </location>
</feature>
<dbReference type="EC" id="2.7.11.1" evidence="2"/>
<keyword evidence="7 10" id="KW-0067">ATP-binding</keyword>
<evidence type="ECO:0000256" key="11">
    <source>
        <dbReference type="SAM" id="MobiDB-lite"/>
    </source>
</evidence>
<feature type="compositionally biased region" description="Basic and acidic residues" evidence="11">
    <location>
        <begin position="654"/>
        <end position="663"/>
    </location>
</feature>
<protein>
    <recommendedName>
        <fullName evidence="2">non-specific serine/threonine protein kinase</fullName>
        <ecNumber evidence="2">2.7.11.1</ecNumber>
    </recommendedName>
</protein>
<evidence type="ECO:0000256" key="8">
    <source>
        <dbReference type="ARBA" id="ARBA00047899"/>
    </source>
</evidence>
<evidence type="ECO:0000259" key="13">
    <source>
        <dbReference type="PROSITE" id="PS50219"/>
    </source>
</evidence>
<feature type="compositionally biased region" description="Low complexity" evidence="11">
    <location>
        <begin position="572"/>
        <end position="582"/>
    </location>
</feature>
<feature type="compositionally biased region" description="Polar residues" evidence="11">
    <location>
        <begin position="897"/>
        <end position="909"/>
    </location>
</feature>
<dbReference type="PANTHER" id="PTHR47096">
    <property type="entry name" value="MISSHAPEN LIKE KINASE 1"/>
    <property type="match status" value="1"/>
</dbReference>
<keyword evidence="5 10" id="KW-0547">Nucleotide-binding</keyword>
<feature type="region of interest" description="Disordered" evidence="11">
    <location>
        <begin position="524"/>
        <end position="545"/>
    </location>
</feature>
<evidence type="ECO:0000256" key="4">
    <source>
        <dbReference type="ARBA" id="ARBA00022679"/>
    </source>
</evidence>
<comment type="catalytic activity">
    <reaction evidence="9">
        <text>L-seryl-[protein] + ATP = O-phospho-L-seryl-[protein] + ADP + H(+)</text>
        <dbReference type="Rhea" id="RHEA:17989"/>
        <dbReference type="Rhea" id="RHEA-COMP:9863"/>
        <dbReference type="Rhea" id="RHEA-COMP:11604"/>
        <dbReference type="ChEBI" id="CHEBI:15378"/>
        <dbReference type="ChEBI" id="CHEBI:29999"/>
        <dbReference type="ChEBI" id="CHEBI:30616"/>
        <dbReference type="ChEBI" id="CHEBI:83421"/>
        <dbReference type="ChEBI" id="CHEBI:456216"/>
        <dbReference type="EC" id="2.7.11.1"/>
    </reaction>
</comment>
<feature type="region of interest" description="Disordered" evidence="11">
    <location>
        <begin position="411"/>
        <end position="463"/>
    </location>
</feature>
<dbReference type="PROSITE" id="PS50011">
    <property type="entry name" value="PROTEIN_KINASE_DOM"/>
    <property type="match status" value="1"/>
</dbReference>
<keyword evidence="3" id="KW-0723">Serine/threonine-protein kinase</keyword>
<dbReference type="InterPro" id="IPR017441">
    <property type="entry name" value="Protein_kinase_ATP_BS"/>
</dbReference>
<evidence type="ECO:0000256" key="1">
    <source>
        <dbReference type="ARBA" id="ARBA00008874"/>
    </source>
</evidence>
<dbReference type="InterPro" id="IPR001180">
    <property type="entry name" value="CNH_dom"/>
</dbReference>
<evidence type="ECO:0000256" key="9">
    <source>
        <dbReference type="ARBA" id="ARBA00048679"/>
    </source>
</evidence>
<organism evidence="14 15">
    <name type="scientific">Dicentrarchus labrax</name>
    <name type="common">European seabass</name>
    <name type="synonym">Morone labrax</name>
    <dbReference type="NCBI Taxonomy" id="13489"/>
    <lineage>
        <taxon>Eukaryota</taxon>
        <taxon>Metazoa</taxon>
        <taxon>Chordata</taxon>
        <taxon>Craniata</taxon>
        <taxon>Vertebrata</taxon>
        <taxon>Euteleostomi</taxon>
        <taxon>Actinopterygii</taxon>
        <taxon>Neopterygii</taxon>
        <taxon>Teleostei</taxon>
        <taxon>Neoteleostei</taxon>
        <taxon>Acanthomorphata</taxon>
        <taxon>Eupercaria</taxon>
        <taxon>Moronidae</taxon>
        <taxon>Dicentrarchus</taxon>
    </lineage>
</organism>
<dbReference type="SUPFAM" id="SSF56112">
    <property type="entry name" value="Protein kinase-like (PK-like)"/>
    <property type="match status" value="1"/>
</dbReference>
<feature type="compositionally biased region" description="Low complexity" evidence="11">
    <location>
        <begin position="675"/>
        <end position="693"/>
    </location>
</feature>
<dbReference type="GeneTree" id="ENSGT00940000155063"/>
<reference evidence="14" key="1">
    <citation type="submission" date="2025-08" db="UniProtKB">
        <authorList>
            <consortium name="Ensembl"/>
        </authorList>
    </citation>
    <scope>IDENTIFICATION</scope>
</reference>
<dbReference type="SMART" id="SM00036">
    <property type="entry name" value="CNH"/>
    <property type="match status" value="1"/>
</dbReference>
<reference evidence="14" key="2">
    <citation type="submission" date="2025-09" db="UniProtKB">
        <authorList>
            <consortium name="Ensembl"/>
        </authorList>
    </citation>
    <scope>IDENTIFICATION</scope>
</reference>
<evidence type="ECO:0000256" key="3">
    <source>
        <dbReference type="ARBA" id="ARBA00022527"/>
    </source>
</evidence>
<dbReference type="PROSITE" id="PS50219">
    <property type="entry name" value="CNH"/>
    <property type="match status" value="1"/>
</dbReference>
<dbReference type="FunFam" id="3.30.200.20:FF:000006">
    <property type="entry name" value="TRAF2 and NCK-interacting protein kinase isoform 4"/>
    <property type="match status" value="1"/>
</dbReference>
<evidence type="ECO:0000259" key="12">
    <source>
        <dbReference type="PROSITE" id="PS50011"/>
    </source>
</evidence>
<evidence type="ECO:0000256" key="5">
    <source>
        <dbReference type="ARBA" id="ARBA00022741"/>
    </source>
</evidence>
<feature type="compositionally biased region" description="Polar residues" evidence="11">
    <location>
        <begin position="787"/>
        <end position="805"/>
    </location>
</feature>
<dbReference type="PROSITE" id="PS00107">
    <property type="entry name" value="PROTEIN_KINASE_ATP"/>
    <property type="match status" value="1"/>
</dbReference>
<evidence type="ECO:0000256" key="2">
    <source>
        <dbReference type="ARBA" id="ARBA00012513"/>
    </source>
</evidence>
<dbReference type="Proteomes" id="UP000694389">
    <property type="component" value="Unassembled WGS sequence"/>
</dbReference>
<dbReference type="PANTHER" id="PTHR47096:SF1">
    <property type="entry name" value="MISSHAPEN LIKE KINASE 1"/>
    <property type="match status" value="1"/>
</dbReference>
<comment type="similarity">
    <text evidence="1">Belongs to the protein kinase superfamily. STE Ser/Thr protein kinase family. STE20 subfamily.</text>
</comment>
<feature type="domain" description="Protein kinase" evidence="12">
    <location>
        <begin position="25"/>
        <end position="289"/>
    </location>
</feature>
<dbReference type="InterPro" id="IPR000719">
    <property type="entry name" value="Prot_kinase_dom"/>
</dbReference>
<evidence type="ECO:0000256" key="10">
    <source>
        <dbReference type="PROSITE-ProRule" id="PRU10141"/>
    </source>
</evidence>
<feature type="domain" description="CNH" evidence="13">
    <location>
        <begin position="921"/>
        <end position="1208"/>
    </location>
</feature>
<dbReference type="GO" id="GO:0004674">
    <property type="term" value="F:protein serine/threonine kinase activity"/>
    <property type="evidence" value="ECO:0007669"/>
    <property type="project" value="UniProtKB-KW"/>
</dbReference>
<dbReference type="Gene3D" id="1.10.510.10">
    <property type="entry name" value="Transferase(Phosphotransferase) domain 1"/>
    <property type="match status" value="1"/>
</dbReference>
<dbReference type="SMART" id="SM00220">
    <property type="entry name" value="S_TKc"/>
    <property type="match status" value="1"/>
</dbReference>
<dbReference type="InterPro" id="IPR011009">
    <property type="entry name" value="Kinase-like_dom_sf"/>
</dbReference>
<dbReference type="InterPro" id="IPR008271">
    <property type="entry name" value="Ser/Thr_kinase_AS"/>
</dbReference>
<keyword evidence="4" id="KW-0808">Transferase</keyword>
<keyword evidence="6" id="KW-0418">Kinase</keyword>
<dbReference type="InterPro" id="IPR051700">
    <property type="entry name" value="STE20_Ser-Thr_kinase"/>
</dbReference>
<feature type="compositionally biased region" description="Basic and acidic residues" evidence="11">
    <location>
        <begin position="598"/>
        <end position="609"/>
    </location>
</feature>
<feature type="compositionally biased region" description="Acidic residues" evidence="11">
    <location>
        <begin position="317"/>
        <end position="338"/>
    </location>
</feature>
<dbReference type="PROSITE" id="PS00108">
    <property type="entry name" value="PROTEIN_KINASE_ST"/>
    <property type="match status" value="1"/>
</dbReference>
<proteinExistence type="inferred from homology"/>
<evidence type="ECO:0000313" key="15">
    <source>
        <dbReference type="Proteomes" id="UP000694389"/>
    </source>
</evidence>
<dbReference type="Gene3D" id="3.30.200.20">
    <property type="entry name" value="Phosphorylase Kinase, domain 1"/>
    <property type="match status" value="1"/>
</dbReference>
<evidence type="ECO:0000313" key="14">
    <source>
        <dbReference type="Ensembl" id="ENSDLAP00005030088.1"/>
    </source>
</evidence>
<dbReference type="FunFam" id="1.10.510.10:FF:000003">
    <property type="entry name" value="TRAF2 and NCK-interacting protein kinase isoform 4"/>
    <property type="match status" value="1"/>
</dbReference>
<evidence type="ECO:0000256" key="6">
    <source>
        <dbReference type="ARBA" id="ARBA00022777"/>
    </source>
</evidence>
<sequence>MANDSPAKSLVDIDLASLRDPAGIFELVEVVGNGTYGQVYKGRHVKTGQLAAIKVMDVTEDEEEEIKLEINMLKKYSHHRNIATYYGAFIKKSPPGHDDQLWLVMEFCGAGSITDLVKNTKGNTLKEDWIAYISREILRGLAHLHAHHVIHRDIKGQNVLLTENAEVKLVDFGVSAQLDRTVGRRNTFIGTPYWMAPEVIACDENPDATYDYRSDLWSCGITAIEMAEGAPPLCDMHPMRALFLIPRNPPPRLKSKKWSKKFFSFIEGCLVKNYTQRPPTEQLLKHPFIRDQPNERQVRIQLKDHIDRTKKKRGEKDETEYEYSGSEEEEEEASEQEGEPSSIVNVPGESTLRRDFIRLQQENKERSEALRRQQLLQEQQLREQEEYKRQLLAERQKRIEQQKEQRRRLEEQQRREREMRRQQEREQRRREQEEKRRVEEMERRRKEEEERRRAEEEKRRADREQEYIRRQLEEEQRHLEILQQQLLHEQAMLLCTACRLTHPPPMCSVFVVCKVRSHLAALKSSGSVASSNSSAATPPLVSRSHSFTEPIAPSFENLHLRNSQEPHQHLHPPSSSPSSSSSTPARTEPKPHPQVRPSPHEPARSEEVPPRVPVRTTSRSPVLSRRDSPHHHGNASHSSHAVPRNAASAAEPRLLWERVEKLVPKPTSNSGSGGSSSSSSSSNSSSQPGSHCGSGERFRARSSSKSEGSPLQRPENAGKKPEERRDLVRPNRPAVRDLTALAKELRAVDDVRPQNKVTDYSSSSEDSDTTDEDDDEEVDQEAGEESTSGPEDSRAVSSRLSNGETESVKTMIVHDEGESDAGSTPCKDSTLIVRQSQSSNNMQKHKSSSSFTPFIDPRLLQVSPSTGSALNNVDFPTDVLGPDEALRADPSRKGSVVNVNPVNTRPQSDTPEIRKYKKRFNSEILCAALWGVNLLVGTESGLMLLDRSGQGKVYPLINRRRFQQMDVLEGLNVLVTISGKKNKLRVYYLSWLRNKILHNDPEVEKKQGWTTVGDLEGCVHYKVVKYERIKFLVLALKNSVEVYAWAPKPYHKFMAFKSFGDLVHKPLLVDLTVEEGQRLKVIYGSFSGFHAVDVDSGAVYDIYLPTHIQTSIQSHAIIILPNTDGIELLVCYEDEGVYVNTYGRITKDVVLQWGEMPTSVAYIRSNQIMGWGEKAIEIRSVETGHLDGVFMHKRAQRLKFLCERNDKVFFASVRSGGSSQVYFMTLGRSNLLSW</sequence>
<dbReference type="GO" id="GO:0005524">
    <property type="term" value="F:ATP binding"/>
    <property type="evidence" value="ECO:0007669"/>
    <property type="project" value="UniProtKB-UniRule"/>
</dbReference>
<dbReference type="Pfam" id="PF00780">
    <property type="entry name" value="CNH"/>
    <property type="match status" value="1"/>
</dbReference>
<evidence type="ECO:0000256" key="7">
    <source>
        <dbReference type="ARBA" id="ARBA00022840"/>
    </source>
</evidence>
<feature type="region of interest" description="Disordered" evidence="11">
    <location>
        <begin position="887"/>
        <end position="909"/>
    </location>
</feature>
<gene>
    <name evidence="14" type="primary">map4k4</name>
</gene>
<feature type="binding site" evidence="10">
    <location>
        <position position="54"/>
    </location>
    <ligand>
        <name>ATP</name>
        <dbReference type="ChEBI" id="CHEBI:30616"/>
    </ligand>
</feature>
<feature type="compositionally biased region" description="Basic and acidic residues" evidence="11">
    <location>
        <begin position="716"/>
        <end position="729"/>
    </location>
</feature>
<feature type="compositionally biased region" description="Low complexity" evidence="11">
    <location>
        <begin position="524"/>
        <end position="536"/>
    </location>
</feature>